<accession>A0ABV5ZYL5</accession>
<comment type="caution">
    <text evidence="3">The sequence shown here is derived from an EMBL/GenBank/DDBJ whole genome shotgun (WGS) entry which is preliminary data.</text>
</comment>
<gene>
    <name evidence="3" type="ORF">ACFFQA_12580</name>
</gene>
<feature type="transmembrane region" description="Helical" evidence="1">
    <location>
        <begin position="69"/>
        <end position="90"/>
    </location>
</feature>
<feature type="transmembrane region" description="Helical" evidence="1">
    <location>
        <begin position="102"/>
        <end position="121"/>
    </location>
</feature>
<keyword evidence="4" id="KW-1185">Reference proteome</keyword>
<feature type="transmembrane region" description="Helical" evidence="1">
    <location>
        <begin position="220"/>
        <end position="238"/>
    </location>
</feature>
<dbReference type="NCBIfam" id="NF042915">
    <property type="entry name" value="MAB_1171c_fam"/>
    <property type="match status" value="1"/>
</dbReference>
<sequence>MPELPSFHLLTCALIIGVVVYKLVINRDRPPTPGLRHLLLFLLWLAVSLALVAPESERLIVLVQPLPNTARLLCNHAQLLAVYHMVGIAYSTQSAKPPRTVFALLLASWAAMTTLMAFSSSDLTGTAMSRDIFTAAVSNPVLIAYGLVFFFYATGCIAVFVRMISRYARQCAPGLFRSGLRTIVAAAVFSALWGAWSALQPLLVLLFGLGPELRAPVDRVLSIFAVVLWLVGSTMAWWTELLGKASRHIAAYRGYRAINPLWTELTTALPRIALTSHSRLPRNVEFALYRRVIEIRDGDLALRPHVPPDLGAWVTESARRARVTDTRQLAVLLEASSIAAALVSWKAGHRWDKPFCVPHQVEPCVESETAWLASVSRAFASSPVVAEIRGRTAEELAVQKAR</sequence>
<feature type="transmembrane region" description="Helical" evidence="1">
    <location>
        <begin position="182"/>
        <end position="208"/>
    </location>
</feature>
<evidence type="ECO:0000313" key="4">
    <source>
        <dbReference type="Proteomes" id="UP001589693"/>
    </source>
</evidence>
<keyword evidence="1" id="KW-0472">Membrane</keyword>
<feature type="transmembrane region" description="Helical" evidence="1">
    <location>
        <begin position="6"/>
        <end position="25"/>
    </location>
</feature>
<keyword evidence="1" id="KW-1133">Transmembrane helix</keyword>
<evidence type="ECO:0000313" key="3">
    <source>
        <dbReference type="EMBL" id="MFB9904769.1"/>
    </source>
</evidence>
<feature type="transmembrane region" description="Helical" evidence="1">
    <location>
        <begin position="37"/>
        <end position="54"/>
    </location>
</feature>
<keyword evidence="1" id="KW-0812">Transmembrane</keyword>
<dbReference type="RefSeq" id="WP_377851975.1">
    <property type="nucleotide sequence ID" value="NZ_JBHLZU010000010.1"/>
</dbReference>
<organism evidence="3 4">
    <name type="scientific">Allokutzneria oryzae</name>
    <dbReference type="NCBI Taxonomy" id="1378989"/>
    <lineage>
        <taxon>Bacteria</taxon>
        <taxon>Bacillati</taxon>
        <taxon>Actinomycetota</taxon>
        <taxon>Actinomycetes</taxon>
        <taxon>Pseudonocardiales</taxon>
        <taxon>Pseudonocardiaceae</taxon>
        <taxon>Allokutzneria</taxon>
    </lineage>
</organism>
<dbReference type="InterPro" id="IPR050039">
    <property type="entry name" value="MAB_1171c-like"/>
</dbReference>
<dbReference type="Proteomes" id="UP001589693">
    <property type="component" value="Unassembled WGS sequence"/>
</dbReference>
<evidence type="ECO:0000259" key="2">
    <source>
        <dbReference type="Pfam" id="PF20182"/>
    </source>
</evidence>
<dbReference type="EMBL" id="JBHLZU010000010">
    <property type="protein sequence ID" value="MFB9904769.1"/>
    <property type="molecule type" value="Genomic_DNA"/>
</dbReference>
<reference evidence="3 4" key="1">
    <citation type="submission" date="2024-09" db="EMBL/GenBank/DDBJ databases">
        <authorList>
            <person name="Sun Q."/>
            <person name="Mori K."/>
        </authorList>
    </citation>
    <scope>NUCLEOTIDE SEQUENCE [LARGE SCALE GENOMIC DNA]</scope>
    <source>
        <strain evidence="3 4">TBRC 7907</strain>
    </source>
</reference>
<dbReference type="Pfam" id="PF20182">
    <property type="entry name" value="DUF6545"/>
    <property type="match status" value="1"/>
</dbReference>
<name>A0ABV5ZYL5_9PSEU</name>
<dbReference type="InterPro" id="IPR046675">
    <property type="entry name" value="DUF6545"/>
</dbReference>
<proteinExistence type="predicted"/>
<evidence type="ECO:0000256" key="1">
    <source>
        <dbReference type="SAM" id="Phobius"/>
    </source>
</evidence>
<feature type="transmembrane region" description="Helical" evidence="1">
    <location>
        <begin position="141"/>
        <end position="161"/>
    </location>
</feature>
<protein>
    <submittedName>
        <fullName evidence="3">MAB_1171c family putative transporter</fullName>
    </submittedName>
</protein>
<feature type="domain" description="DUF6545" evidence="2">
    <location>
        <begin position="250"/>
        <end position="381"/>
    </location>
</feature>